<proteinExistence type="predicted"/>
<reference evidence="2" key="1">
    <citation type="submission" date="2015-04" db="EMBL/GenBank/DDBJ databases">
        <title>The genome sequence of the plant pathogenic Rhizarian Plasmodiophora brassicae reveals insights in its biotrophic life cycle and the origin of chitin synthesis.</title>
        <authorList>
            <person name="Schwelm A."/>
            <person name="Fogelqvist J."/>
            <person name="Knaust A."/>
            <person name="Julke S."/>
            <person name="Lilja T."/>
            <person name="Dhandapani V."/>
            <person name="Bonilla-Rosso G."/>
            <person name="Karlsson M."/>
            <person name="Shevchenko A."/>
            <person name="Choi S.R."/>
            <person name="Kim H.G."/>
            <person name="Park J.Y."/>
            <person name="Lim Y.P."/>
            <person name="Ludwig-Muller J."/>
            <person name="Dixelius C."/>
        </authorList>
    </citation>
    <scope>NUCLEOTIDE SEQUENCE</scope>
    <source>
        <tissue evidence="2">Potato root galls</tissue>
    </source>
</reference>
<feature type="region of interest" description="Disordered" evidence="1">
    <location>
        <begin position="63"/>
        <end position="93"/>
    </location>
</feature>
<name>A0A0H5R8N6_9EUKA</name>
<organism evidence="2">
    <name type="scientific">Spongospora subterranea</name>
    <dbReference type="NCBI Taxonomy" id="70186"/>
    <lineage>
        <taxon>Eukaryota</taxon>
        <taxon>Sar</taxon>
        <taxon>Rhizaria</taxon>
        <taxon>Endomyxa</taxon>
        <taxon>Phytomyxea</taxon>
        <taxon>Plasmodiophorida</taxon>
        <taxon>Plasmodiophoridae</taxon>
        <taxon>Spongospora</taxon>
    </lineage>
</organism>
<evidence type="ECO:0000313" key="2">
    <source>
        <dbReference type="EMBL" id="CRZ10488.1"/>
    </source>
</evidence>
<sequence>MVCSVAALSNTSSEEARELRRSRRKRCMPTQKAVQHNPKLVVDQPGKRATKSTLRTVARCNHQTNQKTRGDASSIEASMSMSESIPAPSQISGGGAVMKAENNLSKTDAIYKREYMRKYRIIQRERLQSLPESDKQLRLEKIRAGVRERVRRFRLRKSLGITSEND</sequence>
<evidence type="ECO:0000256" key="1">
    <source>
        <dbReference type="SAM" id="MobiDB-lite"/>
    </source>
</evidence>
<dbReference type="AlphaFoldDB" id="A0A0H5R8N6"/>
<feature type="compositionally biased region" description="Low complexity" evidence="1">
    <location>
        <begin position="73"/>
        <end position="89"/>
    </location>
</feature>
<dbReference type="EMBL" id="HACM01010046">
    <property type="protein sequence ID" value="CRZ10488.1"/>
    <property type="molecule type" value="Transcribed_RNA"/>
</dbReference>
<accession>A0A0H5R8N6</accession>
<protein>
    <submittedName>
        <fullName evidence="2">Uncharacterized protein</fullName>
    </submittedName>
</protein>
<feature type="region of interest" description="Disordered" evidence="1">
    <location>
        <begin position="6"/>
        <end position="26"/>
    </location>
</feature>